<evidence type="ECO:0000256" key="2">
    <source>
        <dbReference type="ARBA" id="ARBA00022676"/>
    </source>
</evidence>
<accession>A0AAV2QPN0</accession>
<dbReference type="Gene3D" id="3.90.550.10">
    <property type="entry name" value="Spore Coat Polysaccharide Biosynthesis Protein SpsA, Chain A"/>
    <property type="match status" value="1"/>
</dbReference>
<evidence type="ECO:0000256" key="3">
    <source>
        <dbReference type="ARBA" id="ARBA00022679"/>
    </source>
</evidence>
<organism evidence="5 6">
    <name type="scientific">Meganyctiphanes norvegica</name>
    <name type="common">Northern krill</name>
    <name type="synonym">Thysanopoda norvegica</name>
    <dbReference type="NCBI Taxonomy" id="48144"/>
    <lineage>
        <taxon>Eukaryota</taxon>
        <taxon>Metazoa</taxon>
        <taxon>Ecdysozoa</taxon>
        <taxon>Arthropoda</taxon>
        <taxon>Crustacea</taxon>
        <taxon>Multicrustacea</taxon>
        <taxon>Malacostraca</taxon>
        <taxon>Eumalacostraca</taxon>
        <taxon>Eucarida</taxon>
        <taxon>Euphausiacea</taxon>
        <taxon>Euphausiidae</taxon>
        <taxon>Meganyctiphanes</taxon>
    </lineage>
</organism>
<sequence>ESVKVAISGDSSSLMGVMATINSIVQSTKHPVYFLLTLPLKTIPDLRDWIRKSPLLHVNYVVRPHVAGIPYGKPQYAKIYIDKIFPEIEGMFIYLGNDVIVQGDIQELINLEIPVGYKGLFSEDCNSASKRISYSKPFYSAHVSLKHSKISSSAIKPEACTFNTDVFVGNMTQWKNEKIFSQLQQWVNISHSENIVGMELTADSAEVAYLLVFYHKIKTLPHMWHIGELGARTGTGYSKQFISSAKLLHWNGHYKPWARRSAFYDAWHKHYPPDPSLKYRPFRRYA</sequence>
<evidence type="ECO:0000256" key="1">
    <source>
        <dbReference type="ARBA" id="ARBA00006351"/>
    </source>
</evidence>
<name>A0AAV2QPN0_MEGNR</name>
<dbReference type="InterPro" id="IPR050748">
    <property type="entry name" value="Glycosyltrans_8_dom-fam"/>
</dbReference>
<dbReference type="InterPro" id="IPR002495">
    <property type="entry name" value="Glyco_trans_8"/>
</dbReference>
<evidence type="ECO:0000313" key="6">
    <source>
        <dbReference type="Proteomes" id="UP001497623"/>
    </source>
</evidence>
<evidence type="ECO:0008006" key="7">
    <source>
        <dbReference type="Google" id="ProtNLM"/>
    </source>
</evidence>
<dbReference type="PANTHER" id="PTHR13778:SF47">
    <property type="entry name" value="LIPOPOLYSACCHARIDE 1,3-GALACTOSYLTRANSFERASE"/>
    <property type="match status" value="1"/>
</dbReference>
<comment type="caution">
    <text evidence="5">The sequence shown here is derived from an EMBL/GenBank/DDBJ whole genome shotgun (WGS) entry which is preliminary data.</text>
</comment>
<dbReference type="GO" id="GO:0005794">
    <property type="term" value="C:Golgi apparatus"/>
    <property type="evidence" value="ECO:0007669"/>
    <property type="project" value="TreeGrafter"/>
</dbReference>
<dbReference type="PANTHER" id="PTHR13778">
    <property type="entry name" value="GLYCOSYLTRANSFERASE 8 DOMAIN-CONTAINING PROTEIN"/>
    <property type="match status" value="1"/>
</dbReference>
<keyword evidence="2" id="KW-0328">Glycosyltransferase</keyword>
<dbReference type="GO" id="GO:0016757">
    <property type="term" value="F:glycosyltransferase activity"/>
    <property type="evidence" value="ECO:0007669"/>
    <property type="project" value="UniProtKB-KW"/>
</dbReference>
<feature type="non-terminal residue" evidence="5">
    <location>
        <position position="1"/>
    </location>
</feature>
<reference evidence="5 6" key="1">
    <citation type="submission" date="2024-05" db="EMBL/GenBank/DDBJ databases">
        <authorList>
            <person name="Wallberg A."/>
        </authorList>
    </citation>
    <scope>NUCLEOTIDE SEQUENCE [LARGE SCALE GENOMIC DNA]</scope>
</reference>
<dbReference type="InterPro" id="IPR029044">
    <property type="entry name" value="Nucleotide-diphossugar_trans"/>
</dbReference>
<dbReference type="SUPFAM" id="SSF53448">
    <property type="entry name" value="Nucleotide-diphospho-sugar transferases"/>
    <property type="match status" value="1"/>
</dbReference>
<dbReference type="AlphaFoldDB" id="A0AAV2QPN0"/>
<dbReference type="EMBL" id="CAXKWB010008059">
    <property type="protein sequence ID" value="CAL4089487.1"/>
    <property type="molecule type" value="Genomic_DNA"/>
</dbReference>
<protein>
    <recommendedName>
        <fullName evidence="7">Glycosyltransferase 8 domain-containing protein 1</fullName>
    </recommendedName>
</protein>
<evidence type="ECO:0000313" key="5">
    <source>
        <dbReference type="EMBL" id="CAL4089487.1"/>
    </source>
</evidence>
<keyword evidence="6" id="KW-1185">Reference proteome</keyword>
<dbReference type="Proteomes" id="UP001497623">
    <property type="component" value="Unassembled WGS sequence"/>
</dbReference>
<keyword evidence="3" id="KW-0808">Transferase</keyword>
<dbReference type="Pfam" id="PF01501">
    <property type="entry name" value="Glyco_transf_8"/>
    <property type="match status" value="1"/>
</dbReference>
<keyword evidence="4" id="KW-0479">Metal-binding</keyword>
<comment type="similarity">
    <text evidence="1">Belongs to the glycosyltransferase 8 family.</text>
</comment>
<proteinExistence type="inferred from homology"/>
<gene>
    <name evidence="5" type="ORF">MNOR_LOCUS13819</name>
</gene>
<evidence type="ECO:0000256" key="4">
    <source>
        <dbReference type="ARBA" id="ARBA00022723"/>
    </source>
</evidence>
<dbReference type="GO" id="GO:0046872">
    <property type="term" value="F:metal ion binding"/>
    <property type="evidence" value="ECO:0007669"/>
    <property type="project" value="UniProtKB-KW"/>
</dbReference>